<dbReference type="InterPro" id="IPR049278">
    <property type="entry name" value="MS_channel_C"/>
</dbReference>
<evidence type="ECO:0000256" key="9">
    <source>
        <dbReference type="SAM" id="SignalP"/>
    </source>
</evidence>
<dbReference type="PANTHER" id="PTHR30221:SF1">
    <property type="entry name" value="SMALL-CONDUCTANCE MECHANOSENSITIVE CHANNEL"/>
    <property type="match status" value="1"/>
</dbReference>
<evidence type="ECO:0000313" key="13">
    <source>
        <dbReference type="Proteomes" id="UP000294562"/>
    </source>
</evidence>
<sequence>MKNIVTALLLVLGLVLAMPLQAQDAAEPAAEEGPTFPAVLTDTGLSIEEMKLRLIPLTVDQLEALAQEWLGIVQTQTQAVADAQIAVLNAGDNAPDALRTRVEELSDERQRGFARYSLVVDGYQKKGGDEATVDQFRAYRTAIIVEEKQNADLQTLATQALRWATQRDGGIQLGIQVGTVVAAFLGLLIVAKTVRGFARRGFGKVRNLSKLLQAFLSLVVYWITMAFGLMIVLSMLGIDITPVFALVGGLSFIVAFAFQDTLGNLAAGLMIMFNRPFDEGDYVTVAGTGGTVKSVSVVSTTVTTPDNQVIVIPNSKVWGDVITNVTASTTRRVDLVFGISYEDSIADAQRILEEVVHAHPLVLSDPEPVIRVNALGASSVDFICRPWARSADYWSIYWDLTRQVKEAFDAAGISIPYPQTDMHLHVRNAAAAATLTGPEASGDGIGRPKGAPDFGTGDDGADADSGDGRD</sequence>
<feature type="region of interest" description="Disordered" evidence="8">
    <location>
        <begin position="436"/>
        <end position="470"/>
    </location>
</feature>
<feature type="chain" id="PRO_5020307767" description="Small-conductance mechanosensitive channel" evidence="9">
    <location>
        <begin position="23"/>
        <end position="470"/>
    </location>
</feature>
<protein>
    <recommendedName>
        <fullName evidence="7">Small-conductance mechanosensitive channel</fullName>
    </recommendedName>
</protein>
<dbReference type="OrthoDB" id="9814206at2"/>
<evidence type="ECO:0000256" key="7">
    <source>
        <dbReference type="RuleBase" id="RU369025"/>
    </source>
</evidence>
<name>A0A4R6B4L5_9RHOB</name>
<dbReference type="InterPro" id="IPR023408">
    <property type="entry name" value="MscS_beta-dom_sf"/>
</dbReference>
<reference evidence="12 13" key="1">
    <citation type="submission" date="2019-03" db="EMBL/GenBank/DDBJ databases">
        <title>Rhodobacteraceae bacterium SM1902, a new member of the family Rhodobacteraceae isolated from Yantai.</title>
        <authorList>
            <person name="Sun Y."/>
        </authorList>
    </citation>
    <scope>NUCLEOTIDE SEQUENCE [LARGE SCALE GENOMIC DNA]</scope>
    <source>
        <strain evidence="12 13">SM1902</strain>
    </source>
</reference>
<evidence type="ECO:0000256" key="2">
    <source>
        <dbReference type="ARBA" id="ARBA00008017"/>
    </source>
</evidence>
<dbReference type="Pfam" id="PF00924">
    <property type="entry name" value="MS_channel_2nd"/>
    <property type="match status" value="1"/>
</dbReference>
<evidence type="ECO:0000256" key="6">
    <source>
        <dbReference type="ARBA" id="ARBA00023136"/>
    </source>
</evidence>
<evidence type="ECO:0000256" key="3">
    <source>
        <dbReference type="ARBA" id="ARBA00022475"/>
    </source>
</evidence>
<evidence type="ECO:0000256" key="4">
    <source>
        <dbReference type="ARBA" id="ARBA00022692"/>
    </source>
</evidence>
<evidence type="ECO:0000256" key="1">
    <source>
        <dbReference type="ARBA" id="ARBA00004651"/>
    </source>
</evidence>
<dbReference type="Proteomes" id="UP000294562">
    <property type="component" value="Unassembled WGS sequence"/>
</dbReference>
<keyword evidence="4 7" id="KW-0812">Transmembrane</keyword>
<organism evidence="12 13">
    <name type="scientific">Meridianimarinicoccus aquatilis</name>
    <dbReference type="NCBI Taxonomy" id="2552766"/>
    <lineage>
        <taxon>Bacteria</taxon>
        <taxon>Pseudomonadati</taxon>
        <taxon>Pseudomonadota</taxon>
        <taxon>Alphaproteobacteria</taxon>
        <taxon>Rhodobacterales</taxon>
        <taxon>Paracoccaceae</taxon>
        <taxon>Meridianimarinicoccus</taxon>
    </lineage>
</organism>
<keyword evidence="7" id="KW-0406">Ion transport</keyword>
<dbReference type="Gene3D" id="1.10.287.1260">
    <property type="match status" value="1"/>
</dbReference>
<feature type="domain" description="Mechanosensitive ion channel MscS" evidence="10">
    <location>
        <begin position="260"/>
        <end position="326"/>
    </location>
</feature>
<dbReference type="InterPro" id="IPR011066">
    <property type="entry name" value="MscS_channel_C_sf"/>
</dbReference>
<feature type="transmembrane region" description="Helical" evidence="7">
    <location>
        <begin position="244"/>
        <end position="267"/>
    </location>
</feature>
<dbReference type="SUPFAM" id="SSF82689">
    <property type="entry name" value="Mechanosensitive channel protein MscS (YggB), C-terminal domain"/>
    <property type="match status" value="1"/>
</dbReference>
<dbReference type="EMBL" id="SMZO01000001">
    <property type="protein sequence ID" value="TDL91394.1"/>
    <property type="molecule type" value="Genomic_DNA"/>
</dbReference>
<feature type="domain" description="Mechanosensitive ion channel MscS C-terminal" evidence="11">
    <location>
        <begin position="333"/>
        <end position="415"/>
    </location>
</feature>
<dbReference type="InterPro" id="IPR011014">
    <property type="entry name" value="MscS_channel_TM-2"/>
</dbReference>
<dbReference type="GO" id="GO:0005886">
    <property type="term" value="C:plasma membrane"/>
    <property type="evidence" value="ECO:0007669"/>
    <property type="project" value="UniProtKB-SubCell"/>
</dbReference>
<evidence type="ECO:0000256" key="5">
    <source>
        <dbReference type="ARBA" id="ARBA00022989"/>
    </source>
</evidence>
<gene>
    <name evidence="12" type="ORF">E2L05_00320</name>
</gene>
<evidence type="ECO:0000256" key="8">
    <source>
        <dbReference type="SAM" id="MobiDB-lite"/>
    </source>
</evidence>
<feature type="transmembrane region" description="Helical" evidence="7">
    <location>
        <begin position="173"/>
        <end position="194"/>
    </location>
</feature>
<evidence type="ECO:0000259" key="10">
    <source>
        <dbReference type="Pfam" id="PF00924"/>
    </source>
</evidence>
<proteinExistence type="inferred from homology"/>
<comment type="subunit">
    <text evidence="7">Homoheptamer.</text>
</comment>
<comment type="function">
    <text evidence="7">Mechanosensitive channel that participates in the regulation of osmotic pressure changes within the cell, opening in response to stretch forces in the membrane lipid bilayer, without the need for other proteins. Contributes to normal resistance to hypoosmotic shock. Forms an ion channel of 1.0 nanosiemens conductance with a slight preference for anions.</text>
</comment>
<comment type="caution">
    <text evidence="12">The sequence shown here is derived from an EMBL/GenBank/DDBJ whole genome shotgun (WGS) entry which is preliminary data.</text>
</comment>
<dbReference type="InterPro" id="IPR045275">
    <property type="entry name" value="MscS_archaea/bacteria_type"/>
</dbReference>
<feature type="compositionally biased region" description="Acidic residues" evidence="8">
    <location>
        <begin position="459"/>
        <end position="470"/>
    </location>
</feature>
<dbReference type="RefSeq" id="WP_133340898.1">
    <property type="nucleotide sequence ID" value="NZ_SMZO01000001.1"/>
</dbReference>
<evidence type="ECO:0000259" key="11">
    <source>
        <dbReference type="Pfam" id="PF21082"/>
    </source>
</evidence>
<dbReference type="SUPFAM" id="SSF82861">
    <property type="entry name" value="Mechanosensitive channel protein MscS (YggB), transmembrane region"/>
    <property type="match status" value="1"/>
</dbReference>
<dbReference type="InterPro" id="IPR010920">
    <property type="entry name" value="LSM_dom_sf"/>
</dbReference>
<comment type="caution">
    <text evidence="7">Lacks conserved residue(s) required for the propagation of feature annotation.</text>
</comment>
<accession>A0A4R6B4L5</accession>
<dbReference type="AlphaFoldDB" id="A0A4R6B4L5"/>
<keyword evidence="3" id="KW-1003">Cell membrane</keyword>
<comment type="subcellular location">
    <subcellularLocation>
        <location evidence="7">Cell inner membrane</location>
        <topology evidence="7">Multi-pass membrane protein</topology>
    </subcellularLocation>
    <subcellularLocation>
        <location evidence="1">Cell membrane</location>
        <topology evidence="1">Multi-pass membrane protein</topology>
    </subcellularLocation>
</comment>
<dbReference type="Gene3D" id="2.30.30.60">
    <property type="match status" value="1"/>
</dbReference>
<dbReference type="GO" id="GO:0008381">
    <property type="term" value="F:mechanosensitive monoatomic ion channel activity"/>
    <property type="evidence" value="ECO:0007669"/>
    <property type="project" value="InterPro"/>
</dbReference>
<dbReference type="Gene3D" id="3.30.70.100">
    <property type="match status" value="1"/>
</dbReference>
<dbReference type="Pfam" id="PF21082">
    <property type="entry name" value="MS_channel_3rd"/>
    <property type="match status" value="1"/>
</dbReference>
<keyword evidence="13" id="KW-1185">Reference proteome</keyword>
<keyword evidence="7" id="KW-0407">Ion channel</keyword>
<feature type="signal peptide" evidence="9">
    <location>
        <begin position="1"/>
        <end position="22"/>
    </location>
</feature>
<feature type="transmembrane region" description="Helical" evidence="7">
    <location>
        <begin position="215"/>
        <end position="238"/>
    </location>
</feature>
<dbReference type="SUPFAM" id="SSF50182">
    <property type="entry name" value="Sm-like ribonucleoproteins"/>
    <property type="match status" value="1"/>
</dbReference>
<keyword evidence="9" id="KW-0732">Signal</keyword>
<keyword evidence="7" id="KW-0813">Transport</keyword>
<keyword evidence="6 7" id="KW-0472">Membrane</keyword>
<evidence type="ECO:0000313" key="12">
    <source>
        <dbReference type="EMBL" id="TDL91394.1"/>
    </source>
</evidence>
<keyword evidence="5 7" id="KW-1133">Transmembrane helix</keyword>
<comment type="similarity">
    <text evidence="2 7">Belongs to the MscS (TC 1.A.23) family.</text>
</comment>
<dbReference type="InterPro" id="IPR006685">
    <property type="entry name" value="MscS_channel_2nd"/>
</dbReference>
<dbReference type="PANTHER" id="PTHR30221">
    <property type="entry name" value="SMALL-CONDUCTANCE MECHANOSENSITIVE CHANNEL"/>
    <property type="match status" value="1"/>
</dbReference>
<keyword evidence="7" id="KW-0997">Cell inner membrane</keyword>